<comment type="similarity">
    <text evidence="2">Belongs to the ABC transporter superfamily.</text>
</comment>
<keyword evidence="6" id="KW-0547">Nucleotide-binding</keyword>
<reference evidence="12 13" key="1">
    <citation type="submission" date="2016-08" db="EMBL/GenBank/DDBJ databases">
        <title>Whole genome sequence of Mesorhizobium sp. strain UASWS1009 isolated from industrial sewage.</title>
        <authorList>
            <person name="Crovadore J."/>
            <person name="Calmin G."/>
            <person name="Chablais R."/>
            <person name="Cochard B."/>
            <person name="Lefort F."/>
        </authorList>
    </citation>
    <scope>NUCLEOTIDE SEQUENCE [LARGE SCALE GENOMIC DNA]</scope>
    <source>
        <strain evidence="12 13">UASWS1009</strain>
    </source>
</reference>
<keyword evidence="8" id="KW-1278">Translocase</keyword>
<accession>A0A1C2DZ33</accession>
<dbReference type="GO" id="GO:0055085">
    <property type="term" value="P:transmembrane transport"/>
    <property type="evidence" value="ECO:0007669"/>
    <property type="project" value="UniProtKB-ARBA"/>
</dbReference>
<protein>
    <submittedName>
        <fullName evidence="12">Peptide ABC transporter ATP-binding protein</fullName>
    </submittedName>
</protein>
<dbReference type="InterPro" id="IPR003439">
    <property type="entry name" value="ABC_transporter-like_ATP-bd"/>
</dbReference>
<keyword evidence="7 12" id="KW-0067">ATP-binding</keyword>
<evidence type="ECO:0000256" key="1">
    <source>
        <dbReference type="ARBA" id="ARBA00004417"/>
    </source>
</evidence>
<name>A0A1C2DZ33_9HYPH</name>
<dbReference type="NCBIfam" id="TIGR01727">
    <property type="entry name" value="oligo_HPY"/>
    <property type="match status" value="2"/>
</dbReference>
<dbReference type="GO" id="GO:0016887">
    <property type="term" value="F:ATP hydrolysis activity"/>
    <property type="evidence" value="ECO:0007669"/>
    <property type="project" value="InterPro"/>
</dbReference>
<dbReference type="InterPro" id="IPR027417">
    <property type="entry name" value="P-loop_NTPase"/>
</dbReference>
<dbReference type="GO" id="GO:0005524">
    <property type="term" value="F:ATP binding"/>
    <property type="evidence" value="ECO:0007669"/>
    <property type="project" value="UniProtKB-KW"/>
</dbReference>
<dbReference type="GO" id="GO:0015833">
    <property type="term" value="P:peptide transport"/>
    <property type="evidence" value="ECO:0007669"/>
    <property type="project" value="InterPro"/>
</dbReference>
<keyword evidence="4" id="KW-1003">Cell membrane</keyword>
<evidence type="ECO:0000256" key="5">
    <source>
        <dbReference type="ARBA" id="ARBA00022519"/>
    </source>
</evidence>
<dbReference type="InterPro" id="IPR050388">
    <property type="entry name" value="ABC_Ni/Peptide_Import"/>
</dbReference>
<dbReference type="PANTHER" id="PTHR43297">
    <property type="entry name" value="OLIGOPEPTIDE TRANSPORT ATP-BINDING PROTEIN APPD"/>
    <property type="match status" value="1"/>
</dbReference>
<comment type="subcellular location">
    <subcellularLocation>
        <location evidence="1">Cell inner membrane</location>
        <topology evidence="1">Peripheral membrane protein</topology>
    </subcellularLocation>
</comment>
<feature type="compositionally biased region" description="Low complexity" evidence="10">
    <location>
        <begin position="827"/>
        <end position="839"/>
    </location>
</feature>
<dbReference type="Pfam" id="PF08352">
    <property type="entry name" value="oligo_HPY"/>
    <property type="match status" value="2"/>
</dbReference>
<evidence type="ECO:0000256" key="3">
    <source>
        <dbReference type="ARBA" id="ARBA00022448"/>
    </source>
</evidence>
<dbReference type="SUPFAM" id="SSF52540">
    <property type="entry name" value="P-loop containing nucleoside triphosphate hydrolases"/>
    <property type="match status" value="2"/>
</dbReference>
<dbReference type="Proteomes" id="UP000094412">
    <property type="component" value="Unassembled WGS sequence"/>
</dbReference>
<evidence type="ECO:0000256" key="7">
    <source>
        <dbReference type="ARBA" id="ARBA00022840"/>
    </source>
</evidence>
<dbReference type="NCBIfam" id="NF008453">
    <property type="entry name" value="PRK11308.1"/>
    <property type="match status" value="2"/>
</dbReference>
<dbReference type="FunFam" id="3.40.50.300:FF:000016">
    <property type="entry name" value="Oligopeptide ABC transporter ATP-binding component"/>
    <property type="match status" value="2"/>
</dbReference>
<comment type="caution">
    <text evidence="12">The sequence shown here is derived from an EMBL/GenBank/DDBJ whole genome shotgun (WGS) entry which is preliminary data.</text>
</comment>
<feature type="compositionally biased region" description="Low complexity" evidence="10">
    <location>
        <begin position="803"/>
        <end position="812"/>
    </location>
</feature>
<dbReference type="OrthoDB" id="9802264at2"/>
<dbReference type="PROSITE" id="PS50893">
    <property type="entry name" value="ABC_TRANSPORTER_2"/>
    <property type="match status" value="2"/>
</dbReference>
<proteinExistence type="inferred from homology"/>
<evidence type="ECO:0000313" key="12">
    <source>
        <dbReference type="EMBL" id="OCX20021.1"/>
    </source>
</evidence>
<evidence type="ECO:0000256" key="9">
    <source>
        <dbReference type="ARBA" id="ARBA00023136"/>
    </source>
</evidence>
<dbReference type="STRING" id="1566387.QV13_09510"/>
<feature type="region of interest" description="Disordered" evidence="10">
    <location>
        <begin position="803"/>
        <end position="860"/>
    </location>
</feature>
<dbReference type="GO" id="GO:0005886">
    <property type="term" value="C:plasma membrane"/>
    <property type="evidence" value="ECO:0007669"/>
    <property type="project" value="UniProtKB-SubCell"/>
</dbReference>
<gene>
    <name evidence="12" type="ORF">QV13_09510</name>
</gene>
<dbReference type="InterPro" id="IPR003593">
    <property type="entry name" value="AAA+_ATPase"/>
</dbReference>
<keyword evidence="3" id="KW-0813">Transport</keyword>
<dbReference type="AlphaFoldDB" id="A0A1C2DZ33"/>
<sequence length="941" mass="100902">MNEAVKATNTANAQPIIEIENLSISFFTRKGEIPAVMDFSCTVMPGEAMGIVGESGCGKSTVSLGIMRDLSNIGRIVGGRIKFQGKDMGDMSEEELRSIRGNKIAMIYQEPMASLNPAMKIGQQLMEVPLLHDKVSKEEAYKRALDMVRSVKLPDPERMMRSYPHQLSGGQQQRIVIAMALLSNPALLLLDEPTTALDVTVEAGIVELVKGLGKQFGTSMIFVSHNLGLILETCDRITVMYSGEAVETGKITDVFDRMRHPYTQGLFRSIPLPGADKNERPLVAIPGQLPLPQERPRGCNFGPRCHHFVEGVCNAAEIPMIPVQGHDGHFSRCVRFNEIDWAALPPGAKKAGEPVKPGAPVLKVDDLKKYYHVGAGGVFGGSEGRTVKANETISFEARESETVAIVGESGCGKSTLAKVLLGLETASAGKVTLANTEIQATGIEKRSVDTVSAIQMVFQNPFDTLNPSHTVGSQIIRTLEKFNVGKTVADRRQRMLELLDLVKLPRAFAERKPRQLSGGQKQRIGVARAFAGSAKVVVADEPVSALDVSVQAAVTELLMDIQRQSGMTMLFISHDLSVVRYIADRVVVMYLGYIVEQGTTDQIFSPPYHPYTEALLSAIPIADTSVVKKHIVLEGDIPSAMNPPSGCPFQTRCRYKHLVPDGRCEKEVPPLKDLGGGHRSLCWLSDEVLAGMEPVISFDKAHAALEGVPDDAVEIADAPVAAAKAKVARKASTVARGSKVSAKVAMVAPEPATQPAPAAKNVPAAKKSTAASKKTAPAVKSEPAAKTAAAGKTAATAGKAVAATQAKKATVTKSHKPKAATGSRTKAVPATPAVKAAVPSPAPEPVDPADRGRPAGIARPAEPDDLKLIVGIGPQIEIALNELGIYRFAQVAGWTEIEREWMDTRLTLLGRIERDDWGRQAKALADGGVEEYIRVFGRKPH</sequence>
<evidence type="ECO:0000313" key="13">
    <source>
        <dbReference type="Proteomes" id="UP000094412"/>
    </source>
</evidence>
<evidence type="ECO:0000256" key="6">
    <source>
        <dbReference type="ARBA" id="ARBA00022741"/>
    </source>
</evidence>
<feature type="domain" description="ABC transporter" evidence="11">
    <location>
        <begin position="362"/>
        <end position="616"/>
    </location>
</feature>
<dbReference type="PROSITE" id="PS00211">
    <property type="entry name" value="ABC_TRANSPORTER_1"/>
    <property type="match status" value="2"/>
</dbReference>
<dbReference type="InterPro" id="IPR017871">
    <property type="entry name" value="ABC_transporter-like_CS"/>
</dbReference>
<evidence type="ECO:0000256" key="4">
    <source>
        <dbReference type="ARBA" id="ARBA00022475"/>
    </source>
</evidence>
<evidence type="ECO:0000256" key="10">
    <source>
        <dbReference type="SAM" id="MobiDB-lite"/>
    </source>
</evidence>
<dbReference type="Pfam" id="PF00005">
    <property type="entry name" value="ABC_tran"/>
    <property type="match status" value="2"/>
</dbReference>
<dbReference type="NCBIfam" id="NF007739">
    <property type="entry name" value="PRK10419.1"/>
    <property type="match status" value="2"/>
</dbReference>
<dbReference type="Gene3D" id="3.40.50.300">
    <property type="entry name" value="P-loop containing nucleotide triphosphate hydrolases"/>
    <property type="match status" value="2"/>
</dbReference>
<evidence type="ECO:0000259" key="11">
    <source>
        <dbReference type="PROSITE" id="PS50893"/>
    </source>
</evidence>
<evidence type="ECO:0000256" key="2">
    <source>
        <dbReference type="ARBA" id="ARBA00005417"/>
    </source>
</evidence>
<dbReference type="PANTHER" id="PTHR43297:SF14">
    <property type="entry name" value="ATPASE AAA-TYPE CORE DOMAIN-CONTAINING PROTEIN"/>
    <property type="match status" value="1"/>
</dbReference>
<dbReference type="EMBL" id="MDEO01000030">
    <property type="protein sequence ID" value="OCX20021.1"/>
    <property type="molecule type" value="Genomic_DNA"/>
</dbReference>
<feature type="region of interest" description="Disordered" evidence="10">
    <location>
        <begin position="750"/>
        <end position="785"/>
    </location>
</feature>
<keyword evidence="5" id="KW-0997">Cell inner membrane</keyword>
<dbReference type="SMART" id="SM00382">
    <property type="entry name" value="AAA"/>
    <property type="match status" value="2"/>
</dbReference>
<keyword evidence="13" id="KW-1185">Reference proteome</keyword>
<dbReference type="CDD" id="cd03257">
    <property type="entry name" value="ABC_NikE_OppD_transporters"/>
    <property type="match status" value="2"/>
</dbReference>
<dbReference type="InterPro" id="IPR013563">
    <property type="entry name" value="Oligopep_ABC_C"/>
</dbReference>
<organism evidence="12 13">
    <name type="scientific">Mesorhizobium hungaricum</name>
    <dbReference type="NCBI Taxonomy" id="1566387"/>
    <lineage>
        <taxon>Bacteria</taxon>
        <taxon>Pseudomonadati</taxon>
        <taxon>Pseudomonadota</taxon>
        <taxon>Alphaproteobacteria</taxon>
        <taxon>Hyphomicrobiales</taxon>
        <taxon>Phyllobacteriaceae</taxon>
        <taxon>Mesorhizobium</taxon>
    </lineage>
</organism>
<keyword evidence="9" id="KW-0472">Membrane</keyword>
<feature type="domain" description="ABC transporter" evidence="11">
    <location>
        <begin position="17"/>
        <end position="267"/>
    </location>
</feature>
<evidence type="ECO:0000256" key="8">
    <source>
        <dbReference type="ARBA" id="ARBA00022967"/>
    </source>
</evidence>